<dbReference type="GO" id="GO:0006302">
    <property type="term" value="P:double-strand break repair"/>
    <property type="evidence" value="ECO:0007669"/>
    <property type="project" value="InterPro"/>
</dbReference>
<comment type="similarity">
    <text evidence="1">Belongs to the SMC family. SbcC subfamily.</text>
</comment>
<keyword evidence="4" id="KW-0175">Coiled coil</keyword>
<comment type="subunit">
    <text evidence="2">Heterodimer of SbcC and SbcD.</text>
</comment>
<accession>A0A1V2I7X1</accession>
<dbReference type="Pfam" id="PF13558">
    <property type="entry name" value="SbcC_Walker_B"/>
    <property type="match status" value="1"/>
</dbReference>
<feature type="compositionally biased region" description="Low complexity" evidence="5">
    <location>
        <begin position="719"/>
        <end position="731"/>
    </location>
</feature>
<dbReference type="GO" id="GO:0004527">
    <property type="term" value="F:exonuclease activity"/>
    <property type="evidence" value="ECO:0007669"/>
    <property type="project" value="UniProtKB-KW"/>
</dbReference>
<keyword evidence="7" id="KW-0269">Exonuclease</keyword>
<comment type="caution">
    <text evidence="7">The sequence shown here is derived from an EMBL/GenBank/DDBJ whole genome shotgun (WGS) entry which is preliminary data.</text>
</comment>
<evidence type="ECO:0000256" key="4">
    <source>
        <dbReference type="SAM" id="Coils"/>
    </source>
</evidence>
<sequence>MRPVLLEIAGFGSFRDAAEVDFADADYFALVGPTGSGKSTVIDAMTFALYGSVPRWNDRRMVSLALAPTVARGTVRLVFDAAGSRYVAARELRRMASGGVTVRNARLERLADAAGLGAPGEQTEVVAADSEVSRAVEALLGLSFEHFCSCVVLPQGDFAEFLHAKPADRQKILTKLLGLGVYDEIRVAANNRATEQRHRAEVLDERLAGYRDATEEAETSAAGRVDTLVEVAGKVDAALARAAASAAAAQEAAAELTRVRDERDLLAAVRMPAGVVEITSRLARASRAAAEAAERRHAAERADTAARDDLAAAPERAPLEQASRDHAELARLLAAHPEAQATHAAARAALGRVTAAVAETRKAREASAAARDEASRQAQEAAGEVARLRADRDLLASVRTPPGVVAAAGRLRAAQRAAAEAGRHRQAAERADDDARAALLAAPDRAALERARDAHHELGRLLPARAEADRAHVTARRALDAAITAVDNARRGHGDAAAALERAQTGDLAAALRPHLVAGEPCPVCEQEVVTLPAAAHPTALASARAALDAARKALDAGEQRSAEAGRAEYEARLRLRQLTEREDELRRGLADAPNEEGVAAGLAEIARREQVAAHAARELAAARQDADAADRAAAGLAAAGARARAELAAARDPLVALGAPGLVDEPDDPTGGTGGTGVDLAGSWARLVGWAGEFAAERTTQLGGAAVREAAAHEALTAADRAHAQASSAADRAERDQVAALHDERTVASRLESLDARITQLRAALAGAPAAAEVAAALAELDRRAGAAREADHLLRAARAEADTAAAELRLAQDALREAHAVLAGTRDRVVALGAPALAGHDPLADWASLTGWTGAETAARERRLPGLGDAVSRAEQARDGAARALTELLAAHGVEPPASAAADAAARAVSVALERARADRHRIAERRAEAAGLRDGLTRAREAEQVSHQLGMLLRSNGFQRWLVAAALDTLVADASLTLAELSGGQFELTHEDGEFIVVDHTDADSRRPVRTLSGGETFQASLALALALSAQLTMMAAAGAARLDSIFLDEGFGTLDDATLDVVATTLENLAGGGAGGAGRMVGIVTHVHALAERVPVRFAVSRDQRTSTVTRENA</sequence>
<keyword evidence="7" id="KW-0378">Hydrolase</keyword>
<dbReference type="PANTHER" id="PTHR32114:SF2">
    <property type="entry name" value="ABC TRANSPORTER ABCH.3"/>
    <property type="match status" value="1"/>
</dbReference>
<dbReference type="STRING" id="1834516.BL253_20335"/>
<evidence type="ECO:0000313" key="8">
    <source>
        <dbReference type="Proteomes" id="UP000188929"/>
    </source>
</evidence>
<name>A0A1V2I7X1_9ACTN</name>
<reference evidence="8" key="1">
    <citation type="submission" date="2016-10" db="EMBL/GenBank/DDBJ databases">
        <title>Frankia sp. NRRL B-16386 Genome sequencing.</title>
        <authorList>
            <person name="Ghodhbane-Gtari F."/>
            <person name="Swanson E."/>
            <person name="Gueddou A."/>
            <person name="Hezbri K."/>
            <person name="Ktari K."/>
            <person name="Nouioui I."/>
            <person name="Morris K."/>
            <person name="Simpson S."/>
            <person name="Abebe-Akele F."/>
            <person name="Thomas K."/>
            <person name="Gtari M."/>
            <person name="Tisa L.S."/>
        </authorList>
    </citation>
    <scope>NUCLEOTIDE SEQUENCE [LARGE SCALE GENOMIC DNA]</scope>
    <source>
        <strain evidence="8">NRRL B-16386</strain>
    </source>
</reference>
<dbReference type="Proteomes" id="UP000188929">
    <property type="component" value="Unassembled WGS sequence"/>
</dbReference>
<evidence type="ECO:0000256" key="1">
    <source>
        <dbReference type="ARBA" id="ARBA00006930"/>
    </source>
</evidence>
<evidence type="ECO:0000256" key="5">
    <source>
        <dbReference type="SAM" id="MobiDB-lite"/>
    </source>
</evidence>
<evidence type="ECO:0000256" key="2">
    <source>
        <dbReference type="ARBA" id="ARBA00011322"/>
    </source>
</evidence>
<feature type="coiled-coil region" evidence="4">
    <location>
        <begin position="371"/>
        <end position="431"/>
    </location>
</feature>
<dbReference type="PANTHER" id="PTHR32114">
    <property type="entry name" value="ABC TRANSPORTER ABCH.3"/>
    <property type="match status" value="1"/>
</dbReference>
<organism evidence="7 8">
    <name type="scientific">Pseudofrankia asymbiotica</name>
    <dbReference type="NCBI Taxonomy" id="1834516"/>
    <lineage>
        <taxon>Bacteria</taxon>
        <taxon>Bacillati</taxon>
        <taxon>Actinomycetota</taxon>
        <taxon>Actinomycetes</taxon>
        <taxon>Frankiales</taxon>
        <taxon>Frankiaceae</taxon>
        <taxon>Pseudofrankia</taxon>
    </lineage>
</organism>
<proteinExistence type="inferred from homology"/>
<feature type="region of interest" description="Disordered" evidence="5">
    <location>
        <begin position="719"/>
        <end position="738"/>
    </location>
</feature>
<evidence type="ECO:0000259" key="6">
    <source>
        <dbReference type="Pfam" id="PF13476"/>
    </source>
</evidence>
<gene>
    <name evidence="7" type="ORF">BL253_20335</name>
</gene>
<keyword evidence="8" id="KW-1185">Reference proteome</keyword>
<dbReference type="Pfam" id="PF13476">
    <property type="entry name" value="AAA_23"/>
    <property type="match status" value="1"/>
</dbReference>
<dbReference type="AlphaFoldDB" id="A0A1V2I7X1"/>
<feature type="domain" description="Rad50/SbcC-type AAA" evidence="6">
    <location>
        <begin position="6"/>
        <end position="208"/>
    </location>
</feature>
<dbReference type="InterPro" id="IPR027417">
    <property type="entry name" value="P-loop_NTPase"/>
</dbReference>
<dbReference type="OrthoDB" id="9795626at2"/>
<dbReference type="GO" id="GO:0016887">
    <property type="term" value="F:ATP hydrolysis activity"/>
    <property type="evidence" value="ECO:0007669"/>
    <property type="project" value="InterPro"/>
</dbReference>
<protein>
    <recommendedName>
        <fullName evidence="3">Nuclease SbcCD subunit C</fullName>
    </recommendedName>
</protein>
<evidence type="ECO:0000313" key="7">
    <source>
        <dbReference type="EMBL" id="ONH28140.1"/>
    </source>
</evidence>
<dbReference type="EMBL" id="MOMC01000042">
    <property type="protein sequence ID" value="ONH28140.1"/>
    <property type="molecule type" value="Genomic_DNA"/>
</dbReference>
<dbReference type="SUPFAM" id="SSF52540">
    <property type="entry name" value="P-loop containing nucleoside triphosphate hydrolases"/>
    <property type="match status" value="1"/>
</dbReference>
<evidence type="ECO:0000256" key="3">
    <source>
        <dbReference type="ARBA" id="ARBA00013368"/>
    </source>
</evidence>
<dbReference type="Gene3D" id="3.40.50.300">
    <property type="entry name" value="P-loop containing nucleotide triphosphate hydrolases"/>
    <property type="match status" value="2"/>
</dbReference>
<dbReference type="InterPro" id="IPR038729">
    <property type="entry name" value="Rad50/SbcC_AAA"/>
</dbReference>
<keyword evidence="7" id="KW-0540">Nuclease</keyword>
<dbReference type="RefSeq" id="WP_076818765.1">
    <property type="nucleotide sequence ID" value="NZ_MOMC01000042.1"/>
</dbReference>